<protein>
    <submittedName>
        <fullName evidence="4">Acetoacetyl-CoA reductase</fullName>
        <ecNumber evidence="4">1.1.1.36</ecNumber>
    </submittedName>
</protein>
<dbReference type="PROSITE" id="PS00061">
    <property type="entry name" value="ADH_SHORT"/>
    <property type="match status" value="1"/>
</dbReference>
<evidence type="ECO:0000259" key="3">
    <source>
        <dbReference type="SMART" id="SM00822"/>
    </source>
</evidence>
<dbReference type="RefSeq" id="WP_122237509.1">
    <property type="nucleotide sequence ID" value="NZ_RDQM01000003.1"/>
</dbReference>
<dbReference type="SUPFAM" id="SSF51735">
    <property type="entry name" value="NAD(P)-binding Rossmann-fold domains"/>
    <property type="match status" value="1"/>
</dbReference>
<dbReference type="Pfam" id="PF13561">
    <property type="entry name" value="adh_short_C2"/>
    <property type="match status" value="1"/>
</dbReference>
<reference evidence="4 5" key="1">
    <citation type="submission" date="2018-10" db="EMBL/GenBank/DDBJ databases">
        <title>Comamonadaceae CDC group NO-1 genome sequencing and assembly.</title>
        <authorList>
            <person name="Bernier A.-M."/>
            <person name="Bernard K."/>
        </authorList>
    </citation>
    <scope>NUCLEOTIDE SEQUENCE [LARGE SCALE GENOMIC DNA]</scope>
    <source>
        <strain evidence="4 5">NML970147</strain>
    </source>
</reference>
<dbReference type="CDD" id="cd05333">
    <property type="entry name" value="BKR_SDR_c"/>
    <property type="match status" value="1"/>
</dbReference>
<evidence type="ECO:0000313" key="5">
    <source>
        <dbReference type="Proteomes" id="UP000267521"/>
    </source>
</evidence>
<dbReference type="NCBIfam" id="NF009464">
    <property type="entry name" value="PRK12824.1"/>
    <property type="match status" value="1"/>
</dbReference>
<dbReference type="Gene3D" id="3.40.50.720">
    <property type="entry name" value="NAD(P)-binding Rossmann-like Domain"/>
    <property type="match status" value="1"/>
</dbReference>
<dbReference type="InterPro" id="IPR011283">
    <property type="entry name" value="Acetoacetyl-CoA_reductase"/>
</dbReference>
<dbReference type="Proteomes" id="UP000267521">
    <property type="component" value="Unassembled WGS sequence"/>
</dbReference>
<dbReference type="InterPro" id="IPR050259">
    <property type="entry name" value="SDR"/>
</dbReference>
<evidence type="ECO:0000256" key="1">
    <source>
        <dbReference type="ARBA" id="ARBA00006484"/>
    </source>
</evidence>
<evidence type="ECO:0000256" key="2">
    <source>
        <dbReference type="ARBA" id="ARBA00023002"/>
    </source>
</evidence>
<dbReference type="NCBIfam" id="NF009466">
    <property type="entry name" value="PRK12826.1-2"/>
    <property type="match status" value="1"/>
</dbReference>
<comment type="similarity">
    <text evidence="1">Belongs to the short-chain dehydrogenases/reductases (SDR) family.</text>
</comment>
<name>A0A3M6QA04_9BURK</name>
<dbReference type="InterPro" id="IPR036291">
    <property type="entry name" value="NAD(P)-bd_dom_sf"/>
</dbReference>
<dbReference type="GO" id="GO:0005737">
    <property type="term" value="C:cytoplasm"/>
    <property type="evidence" value="ECO:0007669"/>
    <property type="project" value="InterPro"/>
</dbReference>
<dbReference type="InterPro" id="IPR020904">
    <property type="entry name" value="Sc_DH/Rdtase_CS"/>
</dbReference>
<dbReference type="PRINTS" id="PR00080">
    <property type="entry name" value="SDRFAMILY"/>
</dbReference>
<dbReference type="GO" id="GO:0042619">
    <property type="term" value="P:poly-hydroxybutyrate biosynthetic process"/>
    <property type="evidence" value="ECO:0007669"/>
    <property type="project" value="InterPro"/>
</dbReference>
<organism evidence="4 5">
    <name type="scientific">Allofranklinella schreckenbergeri</name>
    <dbReference type="NCBI Taxonomy" id="1076744"/>
    <lineage>
        <taxon>Bacteria</taxon>
        <taxon>Pseudomonadati</taxon>
        <taxon>Pseudomonadota</taxon>
        <taxon>Betaproteobacteria</taxon>
        <taxon>Burkholderiales</taxon>
        <taxon>Comamonadaceae</taxon>
        <taxon>Allofranklinella</taxon>
    </lineage>
</organism>
<dbReference type="GO" id="GO:0018454">
    <property type="term" value="F:acetoacetyl-CoA reductase activity"/>
    <property type="evidence" value="ECO:0007669"/>
    <property type="project" value="UniProtKB-EC"/>
</dbReference>
<dbReference type="PANTHER" id="PTHR42879">
    <property type="entry name" value="3-OXOACYL-(ACYL-CARRIER-PROTEIN) REDUCTASE"/>
    <property type="match status" value="1"/>
</dbReference>
<accession>A0A3M6QA04</accession>
<dbReference type="SMART" id="SM00822">
    <property type="entry name" value="PKS_KR"/>
    <property type="match status" value="1"/>
</dbReference>
<dbReference type="EC" id="1.1.1.36" evidence="4"/>
<keyword evidence="2 4" id="KW-0560">Oxidoreductase</keyword>
<dbReference type="InterPro" id="IPR002347">
    <property type="entry name" value="SDR_fam"/>
</dbReference>
<dbReference type="FunFam" id="3.40.50.720:FF:000173">
    <property type="entry name" value="3-oxoacyl-[acyl-carrier protein] reductase"/>
    <property type="match status" value="1"/>
</dbReference>
<feature type="domain" description="Ketoreductase" evidence="3">
    <location>
        <begin position="6"/>
        <end position="186"/>
    </location>
</feature>
<dbReference type="InterPro" id="IPR057326">
    <property type="entry name" value="KR_dom"/>
</dbReference>
<proteinExistence type="inferred from homology"/>
<sequence>MTTTQRTALVTGALGGLGTAIVQALHEAGHQVIASDLPGQECQQAWEQAQREAGRNVRFYGMDVADYESAQALAQQLEKEGVQVDILVNNAGITRDGTFRKLSKDKWDAVLSTNLDSIFNVTKPFIDGMCTRGWGRIINISSVNGSKGQFGQTNYSTAKSGMYGFTKSLALEVASKGVTVNAISPGYLATQMVEAIPKDVLDQIIPTIPVRKLGKPEHIAQLVAFVASDAGEYITGSNIAINGGLHMY</sequence>
<dbReference type="EMBL" id="RDQM01000003">
    <property type="protein sequence ID" value="RMX00008.1"/>
    <property type="molecule type" value="Genomic_DNA"/>
</dbReference>
<comment type="caution">
    <text evidence="4">The sequence shown here is derived from an EMBL/GenBank/DDBJ whole genome shotgun (WGS) entry which is preliminary data.</text>
</comment>
<dbReference type="NCBIfam" id="TIGR01829">
    <property type="entry name" value="AcAcCoA_reduct"/>
    <property type="match status" value="1"/>
</dbReference>
<dbReference type="GO" id="GO:0032787">
    <property type="term" value="P:monocarboxylic acid metabolic process"/>
    <property type="evidence" value="ECO:0007669"/>
    <property type="project" value="UniProtKB-ARBA"/>
</dbReference>
<dbReference type="PRINTS" id="PR00081">
    <property type="entry name" value="GDHRDH"/>
</dbReference>
<evidence type="ECO:0000313" key="4">
    <source>
        <dbReference type="EMBL" id="RMX00008.1"/>
    </source>
</evidence>
<dbReference type="PANTHER" id="PTHR42879:SF2">
    <property type="entry name" value="3-OXOACYL-[ACYL-CARRIER-PROTEIN] REDUCTASE FABG"/>
    <property type="match status" value="1"/>
</dbReference>
<gene>
    <name evidence="4" type="primary">phbB</name>
    <name evidence="4" type="ORF">EBQ26_02700</name>
</gene>
<dbReference type="AlphaFoldDB" id="A0A3M6QA04"/>